<dbReference type="Gene3D" id="6.10.110.10">
    <property type="match status" value="1"/>
</dbReference>
<dbReference type="EMBL" id="LSMT01000356">
    <property type="protein sequence ID" value="PFX19522.1"/>
    <property type="molecule type" value="Genomic_DNA"/>
</dbReference>
<organism evidence="7 8">
    <name type="scientific">Stylophora pistillata</name>
    <name type="common">Smooth cauliflower coral</name>
    <dbReference type="NCBI Taxonomy" id="50429"/>
    <lineage>
        <taxon>Eukaryota</taxon>
        <taxon>Metazoa</taxon>
        <taxon>Cnidaria</taxon>
        <taxon>Anthozoa</taxon>
        <taxon>Hexacorallia</taxon>
        <taxon>Scleractinia</taxon>
        <taxon>Astrocoeniina</taxon>
        <taxon>Pocilloporidae</taxon>
        <taxon>Stylophora</taxon>
    </lineage>
</organism>
<protein>
    <submittedName>
        <fullName evidence="7">Interferon alpha-inducible protein 6</fullName>
    </submittedName>
</protein>
<keyword evidence="3 6" id="KW-0812">Transmembrane</keyword>
<keyword evidence="4 6" id="KW-1133">Transmembrane helix</keyword>
<comment type="caution">
    <text evidence="7">The sequence shown here is derived from an EMBL/GenBank/DDBJ whole genome shotgun (WGS) entry which is preliminary data.</text>
</comment>
<dbReference type="Proteomes" id="UP000225706">
    <property type="component" value="Unassembled WGS sequence"/>
</dbReference>
<gene>
    <name evidence="7" type="primary">IFI6</name>
    <name evidence="7" type="ORF">AWC38_SpisGene16048</name>
</gene>
<dbReference type="InterPro" id="IPR038213">
    <property type="entry name" value="IFI6/IFI27-like_sf"/>
</dbReference>
<evidence type="ECO:0000256" key="3">
    <source>
        <dbReference type="ARBA" id="ARBA00022692"/>
    </source>
</evidence>
<comment type="subcellular location">
    <subcellularLocation>
        <location evidence="1">Membrane</location>
        <topology evidence="1">Multi-pass membrane protein</topology>
    </subcellularLocation>
</comment>
<dbReference type="GO" id="GO:0016020">
    <property type="term" value="C:membrane"/>
    <property type="evidence" value="ECO:0007669"/>
    <property type="project" value="UniProtKB-SubCell"/>
</dbReference>
<name>A0A2B4RTH3_STYPI</name>
<reference evidence="8" key="1">
    <citation type="journal article" date="2017" name="bioRxiv">
        <title>Comparative analysis of the genomes of Stylophora pistillata and Acropora digitifera provides evidence for extensive differences between species of corals.</title>
        <authorList>
            <person name="Voolstra C.R."/>
            <person name="Li Y."/>
            <person name="Liew Y.J."/>
            <person name="Baumgarten S."/>
            <person name="Zoccola D."/>
            <person name="Flot J.-F."/>
            <person name="Tambutte S."/>
            <person name="Allemand D."/>
            <person name="Aranda M."/>
        </authorList>
    </citation>
    <scope>NUCLEOTIDE SEQUENCE [LARGE SCALE GENOMIC DNA]</scope>
</reference>
<evidence type="ECO:0000313" key="8">
    <source>
        <dbReference type="Proteomes" id="UP000225706"/>
    </source>
</evidence>
<dbReference type="PANTHER" id="PTHR16932:SF18">
    <property type="entry name" value="INTERFERON, ALPHA-INDUCIBLE PROTEIN 27-LIKE 2"/>
    <property type="match status" value="1"/>
</dbReference>
<dbReference type="Pfam" id="PF06140">
    <property type="entry name" value="Ifi-6-16"/>
    <property type="match status" value="1"/>
</dbReference>
<evidence type="ECO:0000256" key="5">
    <source>
        <dbReference type="ARBA" id="ARBA00023136"/>
    </source>
</evidence>
<evidence type="ECO:0000256" key="6">
    <source>
        <dbReference type="SAM" id="Phobius"/>
    </source>
</evidence>
<keyword evidence="5 6" id="KW-0472">Membrane</keyword>
<keyword evidence="8" id="KW-1185">Reference proteome</keyword>
<sequence>MVQSLDEIPYGQMPKWGQTDEGKKGLGKYVWSGKDYAVGFVGGTLAVAAVPLVLSSLGFTTTGVAAGSAAAAIQSAVYGGSVTSGSIFAVLQSLGAGGLGMKASSLVYNFGSDMAIYFMKMVAPDEEESKCS</sequence>
<dbReference type="AlphaFoldDB" id="A0A2B4RTH3"/>
<proteinExistence type="inferred from homology"/>
<evidence type="ECO:0000256" key="2">
    <source>
        <dbReference type="ARBA" id="ARBA00007262"/>
    </source>
</evidence>
<accession>A0A2B4RTH3</accession>
<evidence type="ECO:0000256" key="1">
    <source>
        <dbReference type="ARBA" id="ARBA00004141"/>
    </source>
</evidence>
<feature type="transmembrane region" description="Helical" evidence="6">
    <location>
        <begin position="36"/>
        <end position="54"/>
    </location>
</feature>
<comment type="similarity">
    <text evidence="2">Belongs to the IFI6/IFI27 family.</text>
</comment>
<evidence type="ECO:0000256" key="4">
    <source>
        <dbReference type="ARBA" id="ARBA00022989"/>
    </source>
</evidence>
<dbReference type="InterPro" id="IPR009311">
    <property type="entry name" value="IFI6/IFI27-like"/>
</dbReference>
<dbReference type="PANTHER" id="PTHR16932">
    <property type="entry name" value="INTERFERON ALPHA-INDUCIBLE PROTEIN 27"/>
    <property type="match status" value="1"/>
</dbReference>
<evidence type="ECO:0000313" key="7">
    <source>
        <dbReference type="EMBL" id="PFX19522.1"/>
    </source>
</evidence>